<dbReference type="Gene3D" id="3.20.20.190">
    <property type="entry name" value="Phosphatidylinositol (PI) phosphodiesterase"/>
    <property type="match status" value="1"/>
</dbReference>
<dbReference type="Proteomes" id="UP000594759">
    <property type="component" value="Chromosome"/>
</dbReference>
<reference evidence="3 4" key="1">
    <citation type="submission" date="2020-11" db="EMBL/GenBank/DDBJ databases">
        <title>Pedobacter endophytica, an endophytic bacteria isolated form Carex pumila.</title>
        <authorList>
            <person name="Peng Y."/>
            <person name="Jiang L."/>
            <person name="Lee J."/>
        </authorList>
    </citation>
    <scope>NUCLEOTIDE SEQUENCE [LARGE SCALE GENOMIC DNA]</scope>
    <source>
        <strain evidence="3 4">JBR3-12</strain>
    </source>
</reference>
<feature type="domain" description="PKD" evidence="1">
    <location>
        <begin position="35"/>
        <end position="116"/>
    </location>
</feature>
<dbReference type="CDD" id="cd08566">
    <property type="entry name" value="GDPD_AtGDE_like"/>
    <property type="match status" value="1"/>
</dbReference>
<dbReference type="InterPro" id="IPR022409">
    <property type="entry name" value="PKD/Chitinase_dom"/>
</dbReference>
<evidence type="ECO:0000313" key="3">
    <source>
        <dbReference type="EMBL" id="QPH39307.1"/>
    </source>
</evidence>
<dbReference type="GO" id="GO:0008889">
    <property type="term" value="F:glycerophosphodiester phosphodiesterase activity"/>
    <property type="evidence" value="ECO:0007669"/>
    <property type="project" value="TreeGrafter"/>
</dbReference>
<dbReference type="PROSITE" id="PS51704">
    <property type="entry name" value="GP_PDE"/>
    <property type="match status" value="1"/>
</dbReference>
<accession>A0A7S9PZ63</accession>
<gene>
    <name evidence="3" type="ORF">IZT61_20050</name>
</gene>
<dbReference type="Gene3D" id="2.60.40.10">
    <property type="entry name" value="Immunoglobulins"/>
    <property type="match status" value="1"/>
</dbReference>
<evidence type="ECO:0000313" key="4">
    <source>
        <dbReference type="Proteomes" id="UP000594759"/>
    </source>
</evidence>
<proteinExistence type="predicted"/>
<evidence type="ECO:0000259" key="2">
    <source>
        <dbReference type="PROSITE" id="PS51704"/>
    </source>
</evidence>
<dbReference type="KEGG" id="pex:IZT61_20050"/>
<organism evidence="3 4">
    <name type="scientific">Pedobacter endophyticus</name>
    <dbReference type="NCBI Taxonomy" id="2789740"/>
    <lineage>
        <taxon>Bacteria</taxon>
        <taxon>Pseudomonadati</taxon>
        <taxon>Bacteroidota</taxon>
        <taxon>Sphingobacteriia</taxon>
        <taxon>Sphingobacteriales</taxon>
        <taxon>Sphingobacteriaceae</taxon>
        <taxon>Pedobacter</taxon>
    </lineage>
</organism>
<dbReference type="PANTHER" id="PTHR46320">
    <property type="entry name" value="GLYCEROPHOSPHODIESTER PHOSPHODIESTERASE 1"/>
    <property type="match status" value="1"/>
</dbReference>
<dbReference type="RefSeq" id="WP_196098774.1">
    <property type="nucleotide sequence ID" value="NZ_CP064939.1"/>
</dbReference>
<dbReference type="InterPro" id="IPR030395">
    <property type="entry name" value="GP_PDE_dom"/>
</dbReference>
<keyword evidence="4" id="KW-1185">Reference proteome</keyword>
<dbReference type="AlphaFoldDB" id="A0A7S9PZ63"/>
<dbReference type="Pfam" id="PF18911">
    <property type="entry name" value="PKD_4"/>
    <property type="match status" value="1"/>
</dbReference>
<dbReference type="SUPFAM" id="SSF51695">
    <property type="entry name" value="PLC-like phosphodiesterases"/>
    <property type="match status" value="1"/>
</dbReference>
<dbReference type="SUPFAM" id="SSF49299">
    <property type="entry name" value="PKD domain"/>
    <property type="match status" value="1"/>
</dbReference>
<dbReference type="GO" id="GO:0006580">
    <property type="term" value="P:ethanolamine metabolic process"/>
    <property type="evidence" value="ECO:0007669"/>
    <property type="project" value="TreeGrafter"/>
</dbReference>
<dbReference type="GO" id="GO:0070291">
    <property type="term" value="P:N-acylethanolamine metabolic process"/>
    <property type="evidence" value="ECO:0007669"/>
    <property type="project" value="TreeGrafter"/>
</dbReference>
<dbReference type="Pfam" id="PF03009">
    <property type="entry name" value="GDPD"/>
    <property type="match status" value="1"/>
</dbReference>
<sequence>MKNILLIAASFPYLLNTSCSKEKSINNNYTSGALPVAAFMISEPQSITGKQVSFTDISTDADDDIVTQLWDFADGTPIEQSKNSAHTFSKAGSYLVSLTVKDKTGNTATASKRILIKNTAQPDYGNLIGIKEKIALLYPKAMICAHRTDHENFPENSLGGIQAAIENQVNIVEIDTRLSLDNELVIMHDATTARTTTGNHTIAQKTLNELKQLKLLFNGTPTNYEIPTLKECLIAAKGKVYVDIDASWDNTLNYYNRIYNEVAALNMVNMVFFYTETPAVAKGLLDLDSDVIVLLGAGNDTDWNNANNMNPKAKLWHLAEKTLNANYTSNPFTSGIRFFANAYVNSSIAPPLSGKDLIVDNLINNKVSIIQTDVPIHIKNYLQAGNLWLR</sequence>
<dbReference type="CDD" id="cd00146">
    <property type="entry name" value="PKD"/>
    <property type="match status" value="1"/>
</dbReference>
<dbReference type="EMBL" id="CP064939">
    <property type="protein sequence ID" value="QPH39307.1"/>
    <property type="molecule type" value="Genomic_DNA"/>
</dbReference>
<dbReference type="PROSITE" id="PS50093">
    <property type="entry name" value="PKD"/>
    <property type="match status" value="1"/>
</dbReference>
<dbReference type="PANTHER" id="PTHR46320:SF1">
    <property type="entry name" value="GLYCEROPHOSPHODIESTER PHOSPHODIESTERASE 1"/>
    <property type="match status" value="1"/>
</dbReference>
<dbReference type="SMART" id="SM00089">
    <property type="entry name" value="PKD"/>
    <property type="match status" value="1"/>
</dbReference>
<dbReference type="GO" id="GO:0006644">
    <property type="term" value="P:phospholipid metabolic process"/>
    <property type="evidence" value="ECO:0007669"/>
    <property type="project" value="TreeGrafter"/>
</dbReference>
<evidence type="ECO:0000259" key="1">
    <source>
        <dbReference type="PROSITE" id="PS50093"/>
    </source>
</evidence>
<dbReference type="InterPro" id="IPR013783">
    <property type="entry name" value="Ig-like_fold"/>
</dbReference>
<dbReference type="InterPro" id="IPR000601">
    <property type="entry name" value="PKD_dom"/>
</dbReference>
<protein>
    <submittedName>
        <fullName evidence="3">PKD domain-containing protein</fullName>
    </submittedName>
</protein>
<dbReference type="InterPro" id="IPR035986">
    <property type="entry name" value="PKD_dom_sf"/>
</dbReference>
<name>A0A7S9PZ63_9SPHI</name>
<dbReference type="GO" id="GO:0005886">
    <property type="term" value="C:plasma membrane"/>
    <property type="evidence" value="ECO:0007669"/>
    <property type="project" value="TreeGrafter"/>
</dbReference>
<feature type="domain" description="GP-PDE" evidence="2">
    <location>
        <begin position="141"/>
        <end position="374"/>
    </location>
</feature>
<dbReference type="InterPro" id="IPR017946">
    <property type="entry name" value="PLC-like_Pdiesterase_TIM-brl"/>
</dbReference>